<dbReference type="RefSeq" id="WP_209865573.1">
    <property type="nucleotide sequence ID" value="NZ_JAGGLD010000008.1"/>
</dbReference>
<protein>
    <submittedName>
        <fullName evidence="1">Sporulation protein YyaC</fullName>
    </submittedName>
</protein>
<gene>
    <name evidence="1" type="ORF">J2Z69_003545</name>
</gene>
<reference evidence="1 2" key="1">
    <citation type="submission" date="2021-03" db="EMBL/GenBank/DDBJ databases">
        <title>Genomic Encyclopedia of Type Strains, Phase IV (KMG-IV): sequencing the most valuable type-strain genomes for metagenomic binning, comparative biology and taxonomic classification.</title>
        <authorList>
            <person name="Goeker M."/>
        </authorList>
    </citation>
    <scope>NUCLEOTIDE SEQUENCE [LARGE SCALE GENOMIC DNA]</scope>
    <source>
        <strain evidence="1 2">DSM 26806</strain>
    </source>
</reference>
<evidence type="ECO:0000313" key="2">
    <source>
        <dbReference type="Proteomes" id="UP001519288"/>
    </source>
</evidence>
<comment type="caution">
    <text evidence="1">The sequence shown here is derived from an EMBL/GenBank/DDBJ whole genome shotgun (WGS) entry which is preliminary data.</text>
</comment>
<dbReference type="NCBIfam" id="TIGR02841">
    <property type="entry name" value="spore_YyaC"/>
    <property type="match status" value="1"/>
</dbReference>
<proteinExistence type="predicted"/>
<dbReference type="SUPFAM" id="SSF53163">
    <property type="entry name" value="HybD-like"/>
    <property type="match status" value="1"/>
</dbReference>
<name>A0ABS4JL79_9BACL</name>
<dbReference type="InterPro" id="IPR023430">
    <property type="entry name" value="Pept_HybD-like_dom_sf"/>
</dbReference>
<accession>A0ABS4JL79</accession>
<evidence type="ECO:0000313" key="1">
    <source>
        <dbReference type="EMBL" id="MBP2002472.1"/>
    </source>
</evidence>
<dbReference type="Proteomes" id="UP001519288">
    <property type="component" value="Unassembled WGS sequence"/>
</dbReference>
<dbReference type="Pfam" id="PF06866">
    <property type="entry name" value="DUF1256"/>
    <property type="match status" value="1"/>
</dbReference>
<keyword evidence="2" id="KW-1185">Reference proteome</keyword>
<organism evidence="1 2">
    <name type="scientific">Paenibacillus shirakamiensis</name>
    <dbReference type="NCBI Taxonomy" id="1265935"/>
    <lineage>
        <taxon>Bacteria</taxon>
        <taxon>Bacillati</taxon>
        <taxon>Bacillota</taxon>
        <taxon>Bacilli</taxon>
        <taxon>Bacillales</taxon>
        <taxon>Paenibacillaceae</taxon>
        <taxon>Paenibacillus</taxon>
    </lineage>
</organism>
<sequence length="178" mass="19455">MKSSRQRTHSSDRVGARITDHEGLEQFFSGIASAYFRSEILFLCIGTDKSTGDAWAPWVGSRLTELSDFEVIGTLEHPCDADNLQAYMEDIHSEKKLIVLDAALGKVDTVGMYSVAEGPLVPGQSVGGKFKPIGHYSIAGIVNVFGPRPYSTLQMTSLYKVKGMVEEVVHAISQAFKL</sequence>
<dbReference type="InterPro" id="IPR009665">
    <property type="entry name" value="YyaC"/>
</dbReference>
<dbReference type="EMBL" id="JAGGLD010000008">
    <property type="protein sequence ID" value="MBP2002472.1"/>
    <property type="molecule type" value="Genomic_DNA"/>
</dbReference>